<comment type="caution">
    <text evidence="1">The sequence shown here is derived from an EMBL/GenBank/DDBJ whole genome shotgun (WGS) entry which is preliminary data.</text>
</comment>
<reference evidence="2" key="1">
    <citation type="submission" date="2017-06" db="EMBL/GenBank/DDBJ databases">
        <authorList>
            <person name="LiPuma J."/>
            <person name="Spilker T."/>
        </authorList>
    </citation>
    <scope>NUCLEOTIDE SEQUENCE [LARGE SCALE GENOMIC DNA]</scope>
    <source>
        <strain evidence="2">AU17325</strain>
    </source>
</reference>
<evidence type="ECO:0000313" key="2">
    <source>
        <dbReference type="Proteomes" id="UP000214600"/>
    </source>
</evidence>
<organism evidence="1 2">
    <name type="scientific">Burkholderia aenigmatica</name>
    <dbReference type="NCBI Taxonomy" id="2015348"/>
    <lineage>
        <taxon>Bacteria</taxon>
        <taxon>Pseudomonadati</taxon>
        <taxon>Pseudomonadota</taxon>
        <taxon>Betaproteobacteria</taxon>
        <taxon>Burkholderiales</taxon>
        <taxon>Burkholderiaceae</taxon>
        <taxon>Burkholderia</taxon>
        <taxon>Burkholderia cepacia complex</taxon>
    </lineage>
</organism>
<accession>A0A228HLL4</accession>
<evidence type="ECO:0000313" key="1">
    <source>
        <dbReference type="EMBL" id="OXI31031.1"/>
    </source>
</evidence>
<reference evidence="1 2" key="2">
    <citation type="submission" date="2017-08" db="EMBL/GenBank/DDBJ databases">
        <title>WGS of novel Burkholderia cepaca complex species.</title>
        <authorList>
            <person name="Lipuma J."/>
            <person name="Spilker T."/>
        </authorList>
    </citation>
    <scope>NUCLEOTIDE SEQUENCE [LARGE SCALE GENOMIC DNA]</scope>
    <source>
        <strain evidence="1 2">AU17325</strain>
    </source>
</reference>
<sequence>MLDKAQKSGAYQVSSLYVRLRDNSGPDTDADGEPMLRGAFKGYLQVNGVSVDAETTLREISRWGRKSRHPLFYDCLRLDELRRCSAHTEVVENGPTMDFGFSVDGTEQRRITSFSFSCEGCPPPAR</sequence>
<dbReference type="EMBL" id="NKFA01000046">
    <property type="protein sequence ID" value="OXI31031.1"/>
    <property type="molecule type" value="Genomic_DNA"/>
</dbReference>
<gene>
    <name evidence="1" type="ORF">CFB84_42680</name>
</gene>
<name>A0A228HLL4_9BURK</name>
<proteinExistence type="predicted"/>
<dbReference type="AlphaFoldDB" id="A0A228HLL4"/>
<dbReference type="Proteomes" id="UP000214600">
    <property type="component" value="Unassembled WGS sequence"/>
</dbReference>
<protein>
    <submittedName>
        <fullName evidence="1">Uncharacterized protein</fullName>
    </submittedName>
</protein>